<dbReference type="GO" id="GO:0015935">
    <property type="term" value="C:small ribosomal subunit"/>
    <property type="evidence" value="ECO:0007669"/>
    <property type="project" value="InterPro"/>
</dbReference>
<dbReference type="CDD" id="cd00165">
    <property type="entry name" value="S4"/>
    <property type="match status" value="1"/>
</dbReference>
<evidence type="ECO:0000313" key="9">
    <source>
        <dbReference type="EMBL" id="OFV68258.1"/>
    </source>
</evidence>
<keyword evidence="2 6" id="KW-0699">rRNA-binding</keyword>
<keyword evidence="4 6" id="KW-0689">Ribosomal protein</keyword>
<gene>
    <name evidence="6" type="primary">rps4</name>
    <name evidence="9" type="ORF">SCAL_000898</name>
</gene>
<dbReference type="Pfam" id="PF01479">
    <property type="entry name" value="S4"/>
    <property type="match status" value="1"/>
</dbReference>
<evidence type="ECO:0000313" key="10">
    <source>
        <dbReference type="Proteomes" id="UP000186940"/>
    </source>
</evidence>
<dbReference type="HAMAP" id="MF_01306_A">
    <property type="entry name" value="Ribosomal_uS4_A"/>
    <property type="match status" value="1"/>
</dbReference>
<dbReference type="InterPro" id="IPR022802">
    <property type="entry name" value="Ribosomal_uS4_arc"/>
</dbReference>
<comment type="similarity">
    <text evidence="1 6">Belongs to the universal ribosomal protein uS4 family.</text>
</comment>
<keyword evidence="3 6" id="KW-0694">RNA-binding</keyword>
<feature type="domain" description="RNA-binding S4" evidence="7">
    <location>
        <begin position="108"/>
        <end position="170"/>
    </location>
</feature>
<keyword evidence="10" id="KW-1185">Reference proteome</keyword>
<proteinExistence type="inferred from homology"/>
<dbReference type="GO" id="GO:0006412">
    <property type="term" value="P:translation"/>
    <property type="evidence" value="ECO:0007669"/>
    <property type="project" value="UniProtKB-UniRule"/>
</dbReference>
<comment type="function">
    <text evidence="6">With S5 and S12 plays an important role in translational accuracy.</text>
</comment>
<name>A0A1F2PAK0_9EURY</name>
<evidence type="ECO:0000259" key="8">
    <source>
        <dbReference type="SMART" id="SM01390"/>
    </source>
</evidence>
<feature type="domain" description="Small ribosomal subunit protein uS4 N-terminal" evidence="8">
    <location>
        <begin position="2"/>
        <end position="107"/>
    </location>
</feature>
<organism evidence="9 10">
    <name type="scientific">Candidatus Syntropharchaeum caldarium</name>
    <dbReference type="NCBI Taxonomy" id="1838285"/>
    <lineage>
        <taxon>Archaea</taxon>
        <taxon>Methanobacteriati</taxon>
        <taxon>Methanobacteriota</taxon>
        <taxon>Stenosarchaea group</taxon>
        <taxon>Methanomicrobia</taxon>
        <taxon>Methanosarcinales</taxon>
        <taxon>ANME-2 cluster</taxon>
        <taxon>Candidatus Syntropharchaeum</taxon>
    </lineage>
</organism>
<dbReference type="SMART" id="SM01390">
    <property type="entry name" value="Ribosomal_S4"/>
    <property type="match status" value="1"/>
</dbReference>
<dbReference type="PANTHER" id="PTHR11831">
    <property type="entry name" value="30S 40S RIBOSOMAL PROTEIN"/>
    <property type="match status" value="1"/>
</dbReference>
<protein>
    <recommendedName>
        <fullName evidence="6">Small ribosomal subunit protein uS4</fullName>
    </recommendedName>
</protein>
<dbReference type="GO" id="GO:0042274">
    <property type="term" value="P:ribosomal small subunit biogenesis"/>
    <property type="evidence" value="ECO:0007669"/>
    <property type="project" value="TreeGrafter"/>
</dbReference>
<keyword evidence="5 6" id="KW-0687">Ribonucleoprotein</keyword>
<dbReference type="InterPro" id="IPR001912">
    <property type="entry name" value="Ribosomal_uS4_N"/>
</dbReference>
<dbReference type="EMBL" id="LYOS01000002">
    <property type="protein sequence ID" value="OFV68258.1"/>
    <property type="molecule type" value="Genomic_DNA"/>
</dbReference>
<comment type="subunit">
    <text evidence="6">Part of the 30S ribosomal subunit. Contacts protein S5. The interaction surface between S4 and S5 is involved in control of translational fidelity.</text>
</comment>
<dbReference type="Proteomes" id="UP000186940">
    <property type="component" value="Unassembled WGS sequence"/>
</dbReference>
<dbReference type="InterPro" id="IPR005710">
    <property type="entry name" value="Ribosomal_uS4_euk/arc"/>
</dbReference>
<dbReference type="Gene3D" id="3.10.290.10">
    <property type="entry name" value="RNA-binding S4 domain"/>
    <property type="match status" value="1"/>
</dbReference>
<dbReference type="PANTHER" id="PTHR11831:SF5">
    <property type="entry name" value="40S RIBOSOMAL PROTEIN S9"/>
    <property type="match status" value="1"/>
</dbReference>
<dbReference type="AlphaFoldDB" id="A0A1F2PAK0"/>
<dbReference type="SMART" id="SM00363">
    <property type="entry name" value="S4"/>
    <property type="match status" value="1"/>
</dbReference>
<dbReference type="GO" id="GO:0003735">
    <property type="term" value="F:structural constituent of ribosome"/>
    <property type="evidence" value="ECO:0007669"/>
    <property type="project" value="InterPro"/>
</dbReference>
<dbReference type="PATRIC" id="fig|1838285.3.peg.909"/>
<reference evidence="9" key="1">
    <citation type="submission" date="2016-05" db="EMBL/GenBank/DDBJ databases">
        <title>Microbial consortia oxidize butane by reversing methanogenesis.</title>
        <authorList>
            <person name="Laso-Perez R."/>
            <person name="Richter M."/>
            <person name="Wegener G."/>
            <person name="Musat F."/>
        </authorList>
    </citation>
    <scope>NUCLEOTIDE SEQUENCE [LARGE SCALE GENOMIC DNA]</scope>
    <source>
        <strain evidence="9">BOX2</strain>
    </source>
</reference>
<dbReference type="STRING" id="1838285.SCAL_000898"/>
<dbReference type="NCBIfam" id="NF003139">
    <property type="entry name" value="PRK04051.1"/>
    <property type="match status" value="1"/>
</dbReference>
<evidence type="ECO:0000259" key="7">
    <source>
        <dbReference type="SMART" id="SM00363"/>
    </source>
</evidence>
<dbReference type="InterPro" id="IPR036986">
    <property type="entry name" value="S4_RNA-bd_sf"/>
</dbReference>
<dbReference type="InterPro" id="IPR022801">
    <property type="entry name" value="Ribosomal_uS4"/>
</dbReference>
<evidence type="ECO:0000256" key="5">
    <source>
        <dbReference type="ARBA" id="ARBA00023274"/>
    </source>
</evidence>
<evidence type="ECO:0000256" key="3">
    <source>
        <dbReference type="ARBA" id="ARBA00022884"/>
    </source>
</evidence>
<evidence type="ECO:0000256" key="2">
    <source>
        <dbReference type="ARBA" id="ARBA00022730"/>
    </source>
</evidence>
<evidence type="ECO:0000256" key="1">
    <source>
        <dbReference type="ARBA" id="ARBA00007465"/>
    </source>
</evidence>
<dbReference type="NCBIfam" id="TIGR01018">
    <property type="entry name" value="uS4_arch"/>
    <property type="match status" value="1"/>
</dbReference>
<accession>A0A1F2PAK0</accession>
<evidence type="ECO:0000256" key="4">
    <source>
        <dbReference type="ARBA" id="ARBA00022980"/>
    </source>
</evidence>
<dbReference type="SUPFAM" id="SSF55174">
    <property type="entry name" value="Alpha-L RNA-binding motif"/>
    <property type="match status" value="1"/>
</dbReference>
<dbReference type="GO" id="GO:0019843">
    <property type="term" value="F:rRNA binding"/>
    <property type="evidence" value="ECO:0007669"/>
    <property type="project" value="UniProtKB-UniRule"/>
</dbReference>
<dbReference type="PROSITE" id="PS50889">
    <property type="entry name" value="S4"/>
    <property type="match status" value="1"/>
</dbReference>
<evidence type="ECO:0000256" key="6">
    <source>
        <dbReference type="HAMAP-Rule" id="MF_01306"/>
    </source>
</evidence>
<sequence>MGYPGKCKKQYETPRYPWQEEKLEEDANLIKRYGLRNKRELWRAESTLRKYRRVARRLLAKRASGMVSDSTKREIENLLESLKRRGVLELDGELDDILALTVEDFLNRRLQTLVVQKNLASSMRQARQFIVHGHIALNDRRITIPGYMVNRGEESNLDYYPGSPITDEMHPVRPAKVVETGVPVEGSES</sequence>
<comment type="function">
    <text evidence="6">One of the primary rRNA binding proteins, it binds directly to 16S rRNA where it nucleates assembly of the body of the 30S subunit.</text>
</comment>
<comment type="caution">
    <text evidence="9">The sequence shown here is derived from an EMBL/GenBank/DDBJ whole genome shotgun (WGS) entry which is preliminary data.</text>
</comment>
<dbReference type="InterPro" id="IPR002942">
    <property type="entry name" value="S4_RNA-bd"/>
</dbReference>